<feature type="transmembrane region" description="Helical" evidence="1">
    <location>
        <begin position="192"/>
        <end position="213"/>
    </location>
</feature>
<comment type="caution">
    <text evidence="3">The sequence shown here is derived from an EMBL/GenBank/DDBJ whole genome shotgun (WGS) entry which is preliminary data.</text>
</comment>
<feature type="transmembrane region" description="Helical" evidence="1">
    <location>
        <begin position="142"/>
        <end position="161"/>
    </location>
</feature>
<dbReference type="GO" id="GO:0008237">
    <property type="term" value="F:metallopeptidase activity"/>
    <property type="evidence" value="ECO:0007669"/>
    <property type="project" value="UniProtKB-KW"/>
</dbReference>
<dbReference type="GO" id="GO:0080120">
    <property type="term" value="P:CAAX-box protein maturation"/>
    <property type="evidence" value="ECO:0007669"/>
    <property type="project" value="UniProtKB-ARBA"/>
</dbReference>
<keyword evidence="1" id="KW-1133">Transmembrane helix</keyword>
<keyword evidence="3" id="KW-0378">Hydrolase</keyword>
<feature type="transmembrane region" description="Helical" evidence="1">
    <location>
        <begin position="12"/>
        <end position="42"/>
    </location>
</feature>
<evidence type="ECO:0000313" key="4">
    <source>
        <dbReference type="Proteomes" id="UP000287910"/>
    </source>
</evidence>
<feature type="transmembrane region" description="Helical" evidence="1">
    <location>
        <begin position="112"/>
        <end position="130"/>
    </location>
</feature>
<dbReference type="GO" id="GO:0004175">
    <property type="term" value="F:endopeptidase activity"/>
    <property type="evidence" value="ECO:0007669"/>
    <property type="project" value="UniProtKB-ARBA"/>
</dbReference>
<feature type="transmembrane region" description="Helical" evidence="1">
    <location>
        <begin position="167"/>
        <end position="185"/>
    </location>
</feature>
<feature type="transmembrane region" description="Helical" evidence="1">
    <location>
        <begin position="70"/>
        <end position="92"/>
    </location>
</feature>
<dbReference type="Pfam" id="PF02517">
    <property type="entry name" value="Rce1-like"/>
    <property type="match status" value="1"/>
</dbReference>
<dbReference type="EMBL" id="RYYR01000019">
    <property type="protein sequence ID" value="RUL50779.1"/>
    <property type="molecule type" value="Genomic_DNA"/>
</dbReference>
<keyword evidence="3" id="KW-0645">Protease</keyword>
<dbReference type="Proteomes" id="UP000287910">
    <property type="component" value="Unassembled WGS sequence"/>
</dbReference>
<name>A0A432L9U0_9BACI</name>
<sequence length="214" mass="24356">MSSIKSISFIAMIAMTIISFSNFFGLGIAGLSVLIGILFFFIDRTLNKQDPSSKVLNLRDIRNNLKDKSICLWIGFPLLMNLVCFILATLFLPEFIEHTFERTQFVLSADKVLLLVLQLALLAFGEEIAWRGFFQRNLSKMIPIVPALIVTSILFSIGHFAFGNTVIVTYDIFFIFINSILYGIVFYKTNNVWLSAFSHFIANLFAFILMFIFS</sequence>
<keyword evidence="1" id="KW-0472">Membrane</keyword>
<accession>A0A432L9U0</accession>
<feature type="domain" description="CAAX prenyl protease 2/Lysostaphin resistance protein A-like" evidence="2">
    <location>
        <begin position="111"/>
        <end position="205"/>
    </location>
</feature>
<reference evidence="3 4" key="1">
    <citation type="submission" date="2018-12" db="EMBL/GenBank/DDBJ databases">
        <title>Lysinibacillus antri sp. nov., isolated from a cave soil.</title>
        <authorList>
            <person name="Narsing Rao M.P."/>
            <person name="Zhang H."/>
            <person name="Dong Z.-Y."/>
            <person name="Niu X.-K."/>
            <person name="Zhang K."/>
            <person name="Fang B.-Z."/>
            <person name="Kang Y.-Q."/>
            <person name="Xiao M."/>
            <person name="Li W.-J."/>
        </authorList>
    </citation>
    <scope>NUCLEOTIDE SEQUENCE [LARGE SCALE GENOMIC DNA]</scope>
    <source>
        <strain evidence="3 4">SYSU K30002</strain>
    </source>
</reference>
<evidence type="ECO:0000313" key="3">
    <source>
        <dbReference type="EMBL" id="RUL50779.1"/>
    </source>
</evidence>
<evidence type="ECO:0000259" key="2">
    <source>
        <dbReference type="Pfam" id="PF02517"/>
    </source>
</evidence>
<keyword evidence="1" id="KW-0812">Transmembrane</keyword>
<dbReference type="AlphaFoldDB" id="A0A432L9U0"/>
<gene>
    <name evidence="3" type="ORF">EK386_13595</name>
</gene>
<organism evidence="3 4">
    <name type="scientific">Lysinibacillus antri</name>
    <dbReference type="NCBI Taxonomy" id="2498145"/>
    <lineage>
        <taxon>Bacteria</taxon>
        <taxon>Bacillati</taxon>
        <taxon>Bacillota</taxon>
        <taxon>Bacilli</taxon>
        <taxon>Bacillales</taxon>
        <taxon>Bacillaceae</taxon>
        <taxon>Lysinibacillus</taxon>
    </lineage>
</organism>
<dbReference type="GO" id="GO:0006508">
    <property type="term" value="P:proteolysis"/>
    <property type="evidence" value="ECO:0007669"/>
    <property type="project" value="UniProtKB-KW"/>
</dbReference>
<dbReference type="RefSeq" id="WP_126659721.1">
    <property type="nucleotide sequence ID" value="NZ_RYYR01000019.1"/>
</dbReference>
<dbReference type="InterPro" id="IPR003675">
    <property type="entry name" value="Rce1/LyrA-like_dom"/>
</dbReference>
<proteinExistence type="predicted"/>
<evidence type="ECO:0000256" key="1">
    <source>
        <dbReference type="SAM" id="Phobius"/>
    </source>
</evidence>
<keyword evidence="4" id="KW-1185">Reference proteome</keyword>
<protein>
    <submittedName>
        <fullName evidence="3">CPBP family intramembrane metalloprotease</fullName>
    </submittedName>
</protein>
<keyword evidence="3" id="KW-0482">Metalloprotease</keyword>